<name>A0A2V2ZZP6_9BACI</name>
<organism evidence="1 2">
    <name type="scientific">Cytobacillus oceanisediminis</name>
    <dbReference type="NCBI Taxonomy" id="665099"/>
    <lineage>
        <taxon>Bacteria</taxon>
        <taxon>Bacillati</taxon>
        <taxon>Bacillota</taxon>
        <taxon>Bacilli</taxon>
        <taxon>Bacillales</taxon>
        <taxon>Bacillaceae</taxon>
        <taxon>Cytobacillus</taxon>
    </lineage>
</organism>
<evidence type="ECO:0000313" key="2">
    <source>
        <dbReference type="Proteomes" id="UP000247150"/>
    </source>
</evidence>
<dbReference type="RefSeq" id="WP_258309416.1">
    <property type="nucleotide sequence ID" value="NZ_QGTW01000005.1"/>
</dbReference>
<reference evidence="1 2" key="1">
    <citation type="submission" date="2018-05" db="EMBL/GenBank/DDBJ databases">
        <title>Freshwater and sediment microbial communities from various areas in North America, analyzing microbe dynamics in response to fracking.</title>
        <authorList>
            <person name="Lamendella R."/>
        </authorList>
    </citation>
    <scope>NUCLEOTIDE SEQUENCE [LARGE SCALE GENOMIC DNA]</scope>
    <source>
        <strain evidence="1 2">15_TX</strain>
    </source>
</reference>
<sequence>MFSWGEEQNEETIVTITLKQLDNKSTIIEVNESGLKEEDPEAVNKMMGQKKQVYKVLFRK</sequence>
<proteinExistence type="predicted"/>
<dbReference type="EMBL" id="QGTW01000005">
    <property type="protein sequence ID" value="PWW28911.1"/>
    <property type="molecule type" value="Genomic_DNA"/>
</dbReference>
<dbReference type="AlphaFoldDB" id="A0A2V2ZZP6"/>
<comment type="caution">
    <text evidence="1">The sequence shown here is derived from an EMBL/GenBank/DDBJ whole genome shotgun (WGS) entry which is preliminary data.</text>
</comment>
<evidence type="ECO:0000313" key="1">
    <source>
        <dbReference type="EMBL" id="PWW28911.1"/>
    </source>
</evidence>
<accession>A0A2V2ZZP6</accession>
<protein>
    <submittedName>
        <fullName evidence="1">Uncharacterized protein</fullName>
    </submittedName>
</protein>
<gene>
    <name evidence="1" type="ORF">DFO73_105148</name>
</gene>
<dbReference type="Proteomes" id="UP000247150">
    <property type="component" value="Unassembled WGS sequence"/>
</dbReference>